<organism evidence="1">
    <name type="scientific">marine sediment metagenome</name>
    <dbReference type="NCBI Taxonomy" id="412755"/>
    <lineage>
        <taxon>unclassified sequences</taxon>
        <taxon>metagenomes</taxon>
        <taxon>ecological metagenomes</taxon>
    </lineage>
</organism>
<reference evidence="1" key="1">
    <citation type="journal article" date="2015" name="Nature">
        <title>Complex archaea that bridge the gap between prokaryotes and eukaryotes.</title>
        <authorList>
            <person name="Spang A."/>
            <person name="Saw J.H."/>
            <person name="Jorgensen S.L."/>
            <person name="Zaremba-Niedzwiedzka K."/>
            <person name="Martijn J."/>
            <person name="Lind A.E."/>
            <person name="van Eijk R."/>
            <person name="Schleper C."/>
            <person name="Guy L."/>
            <person name="Ettema T.J."/>
        </authorList>
    </citation>
    <scope>NUCLEOTIDE SEQUENCE</scope>
</reference>
<comment type="caution">
    <text evidence="1">The sequence shown here is derived from an EMBL/GenBank/DDBJ whole genome shotgun (WGS) entry which is preliminary data.</text>
</comment>
<evidence type="ECO:0000313" key="1">
    <source>
        <dbReference type="EMBL" id="KKL71877.1"/>
    </source>
</evidence>
<gene>
    <name evidence="1" type="ORF">LCGC14_2090500</name>
</gene>
<feature type="non-terminal residue" evidence="1">
    <location>
        <position position="1"/>
    </location>
</feature>
<accession>A0A0F9H9P6</accession>
<proteinExistence type="predicted"/>
<dbReference type="EMBL" id="LAZR01025451">
    <property type="protein sequence ID" value="KKL71877.1"/>
    <property type="molecule type" value="Genomic_DNA"/>
</dbReference>
<dbReference type="AlphaFoldDB" id="A0A0F9H9P6"/>
<name>A0A0F9H9P6_9ZZZZ</name>
<sequence>ALNIIKEIKDKTSRECYWISNNLLFIYNKVLKEPHFISSVPDTSTLGGQNL</sequence>
<protein>
    <submittedName>
        <fullName evidence="1">Uncharacterized protein</fullName>
    </submittedName>
</protein>